<dbReference type="Proteomes" id="UP000029843">
    <property type="component" value="Unassembled WGS sequence"/>
</dbReference>
<keyword evidence="6" id="KW-0808">Transferase</keyword>
<dbReference type="PANTHER" id="PTHR43065">
    <property type="entry name" value="SENSOR HISTIDINE KINASE"/>
    <property type="match status" value="1"/>
</dbReference>
<dbReference type="PIRSF" id="PIRSF036431">
    <property type="entry name" value="STHK_DctB"/>
    <property type="match status" value="1"/>
</dbReference>
<protein>
    <recommendedName>
        <fullName evidence="3">histidine kinase</fullName>
        <ecNumber evidence="3">2.7.13.3</ecNumber>
    </recommendedName>
</protein>
<dbReference type="InterPro" id="IPR036890">
    <property type="entry name" value="HATPase_C_sf"/>
</dbReference>
<comment type="caution">
    <text evidence="17">The sequence shown here is derived from an EMBL/GenBank/DDBJ whole genome shotgun (WGS) entry which is preliminary data.</text>
</comment>
<dbReference type="EMBL" id="JQED01000053">
    <property type="protein sequence ID" value="KGJ87623.1"/>
    <property type="molecule type" value="Genomic_DNA"/>
</dbReference>
<evidence type="ECO:0000256" key="4">
    <source>
        <dbReference type="ARBA" id="ARBA00022475"/>
    </source>
</evidence>
<dbReference type="GO" id="GO:0000155">
    <property type="term" value="F:phosphorelay sensor kinase activity"/>
    <property type="evidence" value="ECO:0007669"/>
    <property type="project" value="InterPro"/>
</dbReference>
<keyword evidence="7 15" id="KW-0812">Transmembrane</keyword>
<dbReference type="PRINTS" id="PR00344">
    <property type="entry name" value="BCTRLSENSOR"/>
</dbReference>
<feature type="domain" description="Histidine kinase" evidence="16">
    <location>
        <begin position="399"/>
        <end position="611"/>
    </location>
</feature>
<dbReference type="Pfam" id="PF02518">
    <property type="entry name" value="HATPase_c"/>
    <property type="match status" value="1"/>
</dbReference>
<evidence type="ECO:0000256" key="7">
    <source>
        <dbReference type="ARBA" id="ARBA00022692"/>
    </source>
</evidence>
<evidence type="ECO:0000256" key="2">
    <source>
        <dbReference type="ARBA" id="ARBA00004651"/>
    </source>
</evidence>
<dbReference type="SMART" id="SM00388">
    <property type="entry name" value="HisKA"/>
    <property type="match status" value="1"/>
</dbReference>
<feature type="transmembrane region" description="Helical" evidence="15">
    <location>
        <begin position="309"/>
        <end position="328"/>
    </location>
</feature>
<accession>A0A099KDK9</accession>
<keyword evidence="10" id="KW-0067">ATP-binding</keyword>
<evidence type="ECO:0000256" key="11">
    <source>
        <dbReference type="ARBA" id="ARBA00022989"/>
    </source>
</evidence>
<evidence type="ECO:0000256" key="9">
    <source>
        <dbReference type="ARBA" id="ARBA00022777"/>
    </source>
</evidence>
<keyword evidence="5" id="KW-0597">Phosphoprotein</keyword>
<keyword evidence="12" id="KW-0902">Two-component regulatory system</keyword>
<name>A0A099KDK9_COLPS</name>
<comment type="catalytic activity">
    <reaction evidence="1">
        <text>ATP + protein L-histidine = ADP + protein N-phospho-L-histidine.</text>
        <dbReference type="EC" id="2.7.13.3"/>
    </reaction>
</comment>
<feature type="transmembrane region" description="Helical" evidence="15">
    <location>
        <begin position="12"/>
        <end position="33"/>
    </location>
</feature>
<sequence>MVYQGKSERINYIVAIIAVIGLILTIELTQVIGMNNAYHQMHQQSNQQLSNLVGYIDNILGRFDRIPKVLSQHPVLSQALISPNEQSKITKLNQLLADIRTMTQASDIYLIDKKGITIGASNWQFPNSFVGMNFTFRPYFQDALKGKLSHYYAVGLSSGKRGFYYAFPVIIDDVVAGVIALKISIADIEEQYKKTVLNNSFNFLIVAPDDVVFISDRPEWRLKTIGNLSKAKQLNLIAEKRYTDKEISSLNVVDISNHYFPKDLDSELLKVTSNKGSKEIFALNKLMQKANWQVHLWSSLAPMKNQQNLLVILSASGYLLMVFLLLFANERLKNARRIKQSQQLLEKKVKERTADLSASNVKLHEEMAQRQQAQTQMNKMRDELIQSEKLALIGSMSASINHEINQPLTALRSYSENALAYQERSMADKVKNNLSLIIGLVDRLSDIVSQFNSFSKKSTGVATDVDVQMSLMAAMSIVKHQAKAARVEFISKPCSEPLHVYGDAIRFEQVLVNLLSNAIQALSEQEDKQITISVSNIKEQVIIKIRDNGPGILVDNIDRVFEAFFTTKENFGLGLGLSISHRIIESMQGQLNVNNHPDGGAIFTISLPVNR</sequence>
<dbReference type="InterPro" id="IPR017055">
    <property type="entry name" value="Sig_transdc_His_kinase_DctB"/>
</dbReference>
<evidence type="ECO:0000256" key="15">
    <source>
        <dbReference type="SAM" id="Phobius"/>
    </source>
</evidence>
<dbReference type="InterPro" id="IPR004358">
    <property type="entry name" value="Sig_transdc_His_kin-like_C"/>
</dbReference>
<dbReference type="SMART" id="SM00387">
    <property type="entry name" value="HATPase_c"/>
    <property type="match status" value="1"/>
</dbReference>
<keyword evidence="13 15" id="KW-0472">Membrane</keyword>
<dbReference type="Pfam" id="PF00512">
    <property type="entry name" value="HisKA"/>
    <property type="match status" value="1"/>
</dbReference>
<dbReference type="SUPFAM" id="SSF55874">
    <property type="entry name" value="ATPase domain of HSP90 chaperone/DNA topoisomerase II/histidine kinase"/>
    <property type="match status" value="1"/>
</dbReference>
<keyword evidence="8" id="KW-0547">Nucleotide-binding</keyword>
<dbReference type="PROSITE" id="PS50109">
    <property type="entry name" value="HIS_KIN"/>
    <property type="match status" value="1"/>
</dbReference>
<dbReference type="InterPro" id="IPR029151">
    <property type="entry name" value="Sensor-like_sf"/>
</dbReference>
<dbReference type="FunFam" id="3.30.450.20:FF:000127">
    <property type="entry name" value="C4-dicarboxylate transport sensor protein"/>
    <property type="match status" value="1"/>
</dbReference>
<dbReference type="AlphaFoldDB" id="A0A099KDK9"/>
<evidence type="ECO:0000256" key="13">
    <source>
        <dbReference type="ARBA" id="ARBA00023136"/>
    </source>
</evidence>
<evidence type="ECO:0000313" key="17">
    <source>
        <dbReference type="EMBL" id="KGJ87623.1"/>
    </source>
</evidence>
<keyword evidence="14" id="KW-0175">Coiled coil</keyword>
<dbReference type="GO" id="GO:0005886">
    <property type="term" value="C:plasma membrane"/>
    <property type="evidence" value="ECO:0007669"/>
    <property type="project" value="UniProtKB-SubCell"/>
</dbReference>
<evidence type="ECO:0000256" key="14">
    <source>
        <dbReference type="SAM" id="Coils"/>
    </source>
</evidence>
<dbReference type="SUPFAM" id="SSF47384">
    <property type="entry name" value="Homodimeric domain of signal transducing histidine kinase"/>
    <property type="match status" value="1"/>
</dbReference>
<evidence type="ECO:0000256" key="10">
    <source>
        <dbReference type="ARBA" id="ARBA00022840"/>
    </source>
</evidence>
<dbReference type="EC" id="2.7.13.3" evidence="3"/>
<proteinExistence type="predicted"/>
<evidence type="ECO:0000313" key="18">
    <source>
        <dbReference type="Proteomes" id="UP000029843"/>
    </source>
</evidence>
<dbReference type="SUPFAM" id="SSF103190">
    <property type="entry name" value="Sensory domain-like"/>
    <property type="match status" value="1"/>
</dbReference>
<evidence type="ECO:0000256" key="3">
    <source>
        <dbReference type="ARBA" id="ARBA00012438"/>
    </source>
</evidence>
<dbReference type="Gene3D" id="3.30.565.10">
    <property type="entry name" value="Histidine kinase-like ATPase, C-terminal domain"/>
    <property type="match status" value="1"/>
</dbReference>
<dbReference type="InterPro" id="IPR036097">
    <property type="entry name" value="HisK_dim/P_sf"/>
</dbReference>
<evidence type="ECO:0000256" key="1">
    <source>
        <dbReference type="ARBA" id="ARBA00000085"/>
    </source>
</evidence>
<dbReference type="CDD" id="cd00082">
    <property type="entry name" value="HisKA"/>
    <property type="match status" value="1"/>
</dbReference>
<comment type="subcellular location">
    <subcellularLocation>
        <location evidence="2">Cell membrane</location>
        <topology evidence="2">Multi-pass membrane protein</topology>
    </subcellularLocation>
</comment>
<dbReference type="OrthoDB" id="9772100at2"/>
<keyword evidence="11 15" id="KW-1133">Transmembrane helix</keyword>
<evidence type="ECO:0000256" key="8">
    <source>
        <dbReference type="ARBA" id="ARBA00022741"/>
    </source>
</evidence>
<keyword evidence="4" id="KW-1003">Cell membrane</keyword>
<evidence type="ECO:0000256" key="6">
    <source>
        <dbReference type="ARBA" id="ARBA00022679"/>
    </source>
</evidence>
<dbReference type="PATRIC" id="fig|28229.4.peg.3724"/>
<dbReference type="PANTHER" id="PTHR43065:SF46">
    <property type="entry name" value="C4-DICARBOXYLATE TRANSPORT SENSOR PROTEIN DCTB"/>
    <property type="match status" value="1"/>
</dbReference>
<dbReference type="Gene3D" id="3.30.450.20">
    <property type="entry name" value="PAS domain"/>
    <property type="match status" value="2"/>
</dbReference>
<dbReference type="InterPro" id="IPR003661">
    <property type="entry name" value="HisK_dim/P_dom"/>
</dbReference>
<evidence type="ECO:0000256" key="5">
    <source>
        <dbReference type="ARBA" id="ARBA00022553"/>
    </source>
</evidence>
<feature type="coiled-coil region" evidence="14">
    <location>
        <begin position="363"/>
        <end position="390"/>
    </location>
</feature>
<dbReference type="InterPro" id="IPR005467">
    <property type="entry name" value="His_kinase_dom"/>
</dbReference>
<reference evidence="17 18" key="1">
    <citation type="submission" date="2014-08" db="EMBL/GenBank/DDBJ databases">
        <title>Genomic and Phenotypic Diversity of Colwellia psychrerythraea strains from Disparate Marine Basins.</title>
        <authorList>
            <person name="Techtmann S.M."/>
            <person name="Stelling S.C."/>
            <person name="Utturkar S.M."/>
            <person name="Alshibli N."/>
            <person name="Harris A."/>
            <person name="Brown S.D."/>
            <person name="Hazen T.C."/>
        </authorList>
    </citation>
    <scope>NUCLEOTIDE SEQUENCE [LARGE SCALE GENOMIC DNA]</scope>
    <source>
        <strain evidence="17 18">ND2E</strain>
    </source>
</reference>
<dbReference type="Pfam" id="PF02743">
    <property type="entry name" value="dCache_1"/>
    <property type="match status" value="1"/>
</dbReference>
<keyword evidence="9 17" id="KW-0418">Kinase</keyword>
<dbReference type="InterPro" id="IPR033479">
    <property type="entry name" value="dCache_1"/>
</dbReference>
<dbReference type="Gene3D" id="1.10.287.130">
    <property type="match status" value="1"/>
</dbReference>
<evidence type="ECO:0000256" key="12">
    <source>
        <dbReference type="ARBA" id="ARBA00023012"/>
    </source>
</evidence>
<dbReference type="InterPro" id="IPR003594">
    <property type="entry name" value="HATPase_dom"/>
</dbReference>
<gene>
    <name evidence="17" type="ORF">ND2E_4361</name>
</gene>
<dbReference type="RefSeq" id="WP_052056904.1">
    <property type="nucleotide sequence ID" value="NZ_JQED01000053.1"/>
</dbReference>
<organism evidence="17 18">
    <name type="scientific">Colwellia psychrerythraea</name>
    <name type="common">Vibrio psychroerythus</name>
    <dbReference type="NCBI Taxonomy" id="28229"/>
    <lineage>
        <taxon>Bacteria</taxon>
        <taxon>Pseudomonadati</taxon>
        <taxon>Pseudomonadota</taxon>
        <taxon>Gammaproteobacteria</taxon>
        <taxon>Alteromonadales</taxon>
        <taxon>Colwelliaceae</taxon>
        <taxon>Colwellia</taxon>
    </lineage>
</organism>
<dbReference type="GO" id="GO:0005524">
    <property type="term" value="F:ATP binding"/>
    <property type="evidence" value="ECO:0007669"/>
    <property type="project" value="UniProtKB-KW"/>
</dbReference>
<evidence type="ECO:0000259" key="16">
    <source>
        <dbReference type="PROSITE" id="PS50109"/>
    </source>
</evidence>